<accession>A0ABU8BMW4</accession>
<evidence type="ECO:0000313" key="6">
    <source>
        <dbReference type="Proteomes" id="UP001364224"/>
    </source>
</evidence>
<reference evidence="5 6" key="1">
    <citation type="submission" date="2024-02" db="EMBL/GenBank/DDBJ databases">
        <title>Adaptive strategies in a cosmopolitan and abundant soil bacterium.</title>
        <authorList>
            <person name="Carini P."/>
        </authorList>
    </citation>
    <scope>NUCLEOTIDE SEQUENCE [LARGE SCALE GENOMIC DNA]</scope>
    <source>
        <strain evidence="5 6">AZCC 1608</strain>
    </source>
</reference>
<comment type="caution">
    <text evidence="5">The sequence shown here is derived from an EMBL/GenBank/DDBJ whole genome shotgun (WGS) entry which is preliminary data.</text>
</comment>
<dbReference type="InterPro" id="IPR019734">
    <property type="entry name" value="TPR_rpt"/>
</dbReference>
<gene>
    <name evidence="5" type="ORF">V1286_007433</name>
</gene>
<dbReference type="RefSeq" id="WP_334488486.1">
    <property type="nucleotide sequence ID" value="NZ_JAZHRV010000001.1"/>
</dbReference>
<dbReference type="SUPFAM" id="SSF48452">
    <property type="entry name" value="TPR-like"/>
    <property type="match status" value="2"/>
</dbReference>
<dbReference type="Gene3D" id="1.25.40.10">
    <property type="entry name" value="Tetratricopeptide repeat domain"/>
    <property type="match status" value="2"/>
</dbReference>
<dbReference type="Proteomes" id="UP001364224">
    <property type="component" value="Unassembled WGS sequence"/>
</dbReference>
<dbReference type="EMBL" id="JAZHRV010000001">
    <property type="protein sequence ID" value="MEH2559904.1"/>
    <property type="molecule type" value="Genomic_DNA"/>
</dbReference>
<keyword evidence="1" id="KW-0677">Repeat</keyword>
<feature type="chain" id="PRO_5047535382" evidence="4">
    <location>
        <begin position="21"/>
        <end position="359"/>
    </location>
</feature>
<dbReference type="Pfam" id="PF13432">
    <property type="entry name" value="TPR_16"/>
    <property type="match status" value="2"/>
</dbReference>
<dbReference type="InterPro" id="IPR050498">
    <property type="entry name" value="Ycf3"/>
</dbReference>
<dbReference type="SMART" id="SM00028">
    <property type="entry name" value="TPR"/>
    <property type="match status" value="5"/>
</dbReference>
<dbReference type="InterPro" id="IPR011990">
    <property type="entry name" value="TPR-like_helical_dom_sf"/>
</dbReference>
<evidence type="ECO:0000313" key="5">
    <source>
        <dbReference type="EMBL" id="MEH2559904.1"/>
    </source>
</evidence>
<evidence type="ECO:0000256" key="4">
    <source>
        <dbReference type="SAM" id="SignalP"/>
    </source>
</evidence>
<protein>
    <submittedName>
        <fullName evidence="5">Tetratricopeptide (TPR) repeat protein</fullName>
    </submittedName>
</protein>
<keyword evidence="4" id="KW-0732">Signal</keyword>
<proteinExistence type="predicted"/>
<sequence length="359" mass="38769">MIGRLVLVAFALALASPALARDPIGTAGSFRSVGWAQCKAPYAEWMQGACDPAPVDATLSGSSLARAHIERSVALLAQTRTEEALKAANAAVAIDPANVSSLTFRGRLLSTLLKLDAAERDLNAALMIEPTNPVLLASRAEVLLNAGKGPDAIADITAAIAQRPDDTDMLSIKARIHLSRGQVDLAERDLEHAVSLDPSDRRTRLMKAQAQFRLGQFEGAIDDATKTLAISASDLMARETRALALIALDRPAEAIEDLNVLLGPPGQPTTAVTLRHNREILFQRALLLAQLGKREESNRDIEALMLSGGKQAILRVQLYLRRNGFPDVRIDGERDTDFDNTLRNCVLDRACGRGITRHI</sequence>
<dbReference type="PANTHER" id="PTHR44858">
    <property type="entry name" value="TETRATRICOPEPTIDE REPEAT PROTEIN 6"/>
    <property type="match status" value="1"/>
</dbReference>
<evidence type="ECO:0000256" key="2">
    <source>
        <dbReference type="ARBA" id="ARBA00022803"/>
    </source>
</evidence>
<keyword evidence="6" id="KW-1185">Reference proteome</keyword>
<keyword evidence="2 3" id="KW-0802">TPR repeat</keyword>
<feature type="signal peptide" evidence="4">
    <location>
        <begin position="1"/>
        <end position="20"/>
    </location>
</feature>
<evidence type="ECO:0000256" key="3">
    <source>
        <dbReference type="PROSITE-ProRule" id="PRU00339"/>
    </source>
</evidence>
<feature type="repeat" description="TPR" evidence="3">
    <location>
        <begin position="167"/>
        <end position="200"/>
    </location>
</feature>
<dbReference type="PROSITE" id="PS50005">
    <property type="entry name" value="TPR"/>
    <property type="match status" value="1"/>
</dbReference>
<name>A0ABU8BMW4_9BRAD</name>
<dbReference type="PANTHER" id="PTHR44858:SF1">
    <property type="entry name" value="UDP-N-ACETYLGLUCOSAMINE--PEPTIDE N-ACETYLGLUCOSAMINYLTRANSFERASE SPINDLY-RELATED"/>
    <property type="match status" value="1"/>
</dbReference>
<organism evidence="5 6">
    <name type="scientific">Bradyrhizobium algeriense</name>
    <dbReference type="NCBI Taxonomy" id="634784"/>
    <lineage>
        <taxon>Bacteria</taxon>
        <taxon>Pseudomonadati</taxon>
        <taxon>Pseudomonadota</taxon>
        <taxon>Alphaproteobacteria</taxon>
        <taxon>Hyphomicrobiales</taxon>
        <taxon>Nitrobacteraceae</taxon>
        <taxon>Bradyrhizobium</taxon>
    </lineage>
</organism>
<evidence type="ECO:0000256" key="1">
    <source>
        <dbReference type="ARBA" id="ARBA00022737"/>
    </source>
</evidence>